<protein>
    <submittedName>
        <fullName evidence="2">Heterokaryon incompatibility protein-domain-containing protein</fullName>
    </submittedName>
</protein>
<accession>A0A6A5YRZ9</accession>
<dbReference type="PANTHER" id="PTHR33112">
    <property type="entry name" value="DOMAIN PROTEIN, PUTATIVE-RELATED"/>
    <property type="match status" value="1"/>
</dbReference>
<organism evidence="2 3">
    <name type="scientific">Lophiotrema nucula</name>
    <dbReference type="NCBI Taxonomy" id="690887"/>
    <lineage>
        <taxon>Eukaryota</taxon>
        <taxon>Fungi</taxon>
        <taxon>Dikarya</taxon>
        <taxon>Ascomycota</taxon>
        <taxon>Pezizomycotina</taxon>
        <taxon>Dothideomycetes</taxon>
        <taxon>Pleosporomycetidae</taxon>
        <taxon>Pleosporales</taxon>
        <taxon>Lophiotremataceae</taxon>
        <taxon>Lophiotrema</taxon>
    </lineage>
</organism>
<dbReference type="Proteomes" id="UP000799770">
    <property type="component" value="Unassembled WGS sequence"/>
</dbReference>
<sequence>MDLELQSDATFSHLNQWLHTCQKRHRVCDKSAIPFMPSFAIDVGPFNSAEAHVRLVRSPRHERYVALSYCWGGDQDFKATTSNLSQLLREIDVSKLPKTIQDAITVTRRLGIRYLWVDSICIIQDDARHCGLQIAQMSKVYRNACVTILAARSASCVQGFLHNIQKPGASASAFRFWFRDANFNISSVIGFCEPDDTQVRNPLALRGWAMQEFLLSRRTIKFGIDHIRWTCRLSTWCLPSTFCDPYDDGLSIENWWNDRQIEELKLWQKFRSIDPEDITDLTTWTGLVENYTRRALSDKSDRLLALSGMATYIASRLSSLYVAGLWVEQLPETLLWQSTPPSHVAQRLQPSPSWSWATVDGPVSFQDTINMDPRIELVSANVVPALEEAPFGSVVSGELIIRGWAVKLACRGDGSLFEKFGSNEYAADADPIAYYSADISTELEADESVWCLQVAEYSLRVTDQPQGLVLTEHERNTFRRKGVFSYIPIKDDASLAEFTTCYEKRTTSWIQHRTFKEFVII</sequence>
<proteinExistence type="predicted"/>
<dbReference type="Pfam" id="PF06985">
    <property type="entry name" value="HET"/>
    <property type="match status" value="1"/>
</dbReference>
<reference evidence="2" key="1">
    <citation type="journal article" date="2020" name="Stud. Mycol.">
        <title>101 Dothideomycetes genomes: a test case for predicting lifestyles and emergence of pathogens.</title>
        <authorList>
            <person name="Haridas S."/>
            <person name="Albert R."/>
            <person name="Binder M."/>
            <person name="Bloem J."/>
            <person name="Labutti K."/>
            <person name="Salamov A."/>
            <person name="Andreopoulos B."/>
            <person name="Baker S."/>
            <person name="Barry K."/>
            <person name="Bills G."/>
            <person name="Bluhm B."/>
            <person name="Cannon C."/>
            <person name="Castanera R."/>
            <person name="Culley D."/>
            <person name="Daum C."/>
            <person name="Ezra D."/>
            <person name="Gonzalez J."/>
            <person name="Henrissat B."/>
            <person name="Kuo A."/>
            <person name="Liang C."/>
            <person name="Lipzen A."/>
            <person name="Lutzoni F."/>
            <person name="Magnuson J."/>
            <person name="Mondo S."/>
            <person name="Nolan M."/>
            <person name="Ohm R."/>
            <person name="Pangilinan J."/>
            <person name="Park H.-J."/>
            <person name="Ramirez L."/>
            <person name="Alfaro M."/>
            <person name="Sun H."/>
            <person name="Tritt A."/>
            <person name="Yoshinaga Y."/>
            <person name="Zwiers L.-H."/>
            <person name="Turgeon B."/>
            <person name="Goodwin S."/>
            <person name="Spatafora J."/>
            <person name="Crous P."/>
            <person name="Grigoriev I."/>
        </authorList>
    </citation>
    <scope>NUCLEOTIDE SEQUENCE</scope>
    <source>
        <strain evidence="2">CBS 627.86</strain>
    </source>
</reference>
<dbReference type="OrthoDB" id="5125733at2759"/>
<gene>
    <name evidence="2" type="ORF">BDV96DRAFT_255299</name>
</gene>
<name>A0A6A5YRZ9_9PLEO</name>
<dbReference type="AlphaFoldDB" id="A0A6A5YRZ9"/>
<feature type="domain" description="Heterokaryon incompatibility" evidence="1">
    <location>
        <begin position="64"/>
        <end position="212"/>
    </location>
</feature>
<evidence type="ECO:0000313" key="2">
    <source>
        <dbReference type="EMBL" id="KAF2108931.1"/>
    </source>
</evidence>
<evidence type="ECO:0000313" key="3">
    <source>
        <dbReference type="Proteomes" id="UP000799770"/>
    </source>
</evidence>
<keyword evidence="3" id="KW-1185">Reference proteome</keyword>
<dbReference type="InterPro" id="IPR010730">
    <property type="entry name" value="HET"/>
</dbReference>
<evidence type="ECO:0000259" key="1">
    <source>
        <dbReference type="Pfam" id="PF06985"/>
    </source>
</evidence>
<dbReference type="PANTHER" id="PTHR33112:SF16">
    <property type="entry name" value="HETEROKARYON INCOMPATIBILITY DOMAIN-CONTAINING PROTEIN"/>
    <property type="match status" value="1"/>
</dbReference>
<dbReference type="EMBL" id="ML977345">
    <property type="protein sequence ID" value="KAF2108931.1"/>
    <property type="molecule type" value="Genomic_DNA"/>
</dbReference>